<sequence>MLLALLMVGCTSMPPCHFSGKANAAPSAGCLVVAEQGVLLISSKNVGFGPPGGSVDPGESAQCGAERETWEEAGIEVVAGELSQRFDNGFHLYWCDPIDEQNATPKVLRAQEIDSAGWYSPHQFSDLAWRFPGQEKIIEQLIAERYPDRTEEIDNE</sequence>
<dbReference type="HOGENOM" id="CLU_129127_0_0_6"/>
<dbReference type="Gene3D" id="3.90.79.10">
    <property type="entry name" value="Nucleoside Triphosphate Pyrophosphohydrolase"/>
    <property type="match status" value="1"/>
</dbReference>
<dbReference type="InterPro" id="IPR000086">
    <property type="entry name" value="NUDIX_hydrolase_dom"/>
</dbReference>
<dbReference type="eggNOG" id="COG1051">
    <property type="taxonomic scope" value="Bacteria"/>
</dbReference>
<dbReference type="PANTHER" id="PTHR21340">
    <property type="entry name" value="DIADENOSINE 5,5-P1,P4-TETRAPHOSPHATE PYROPHOSPHOHYDROLASE MUTT"/>
    <property type="match status" value="1"/>
</dbReference>
<dbReference type="Pfam" id="PF00293">
    <property type="entry name" value="NUDIX"/>
    <property type="match status" value="1"/>
</dbReference>
<dbReference type="InterPro" id="IPR015797">
    <property type="entry name" value="NUDIX_hydrolase-like_dom_sf"/>
</dbReference>
<evidence type="ECO:0000313" key="5">
    <source>
        <dbReference type="Proteomes" id="UP000004699"/>
    </source>
</evidence>
<dbReference type="InterPro" id="IPR020084">
    <property type="entry name" value="NUDIX_hydrolase_CS"/>
</dbReference>
<dbReference type="CDD" id="cd02883">
    <property type="entry name" value="NUDIX_Hydrolase"/>
    <property type="match status" value="1"/>
</dbReference>
<dbReference type="EMBL" id="DS999411">
    <property type="protein sequence ID" value="EED35907.1"/>
    <property type="molecule type" value="Genomic_DNA"/>
</dbReference>
<evidence type="ECO:0000256" key="1">
    <source>
        <dbReference type="ARBA" id="ARBA00001946"/>
    </source>
</evidence>
<gene>
    <name evidence="4" type="ORF">NOR51B_1854</name>
</gene>
<proteinExistence type="predicted"/>
<reference evidence="5" key="1">
    <citation type="journal article" date="2013" name="BMC Microbiol.">
        <title>Taxonomy and evolution of bacteriochlorophyll a-containing members of the OM60/NOR5 clade of marine gammaproteobacteria: description of Luminiphilus syltensis gen. nov., sp. nov., reclassification of Haliea rubra as Pseudohaliea rubra gen. nov., comb. nov., and emendation of Chromatocurvus halotolerans.</title>
        <authorList>
            <person name="Spring S."/>
            <person name="Riedel T."/>
            <person name="Sproer C."/>
            <person name="Yan S."/>
            <person name="Harder J."/>
            <person name="Fuchs B.M."/>
        </authorList>
    </citation>
    <scope>NUCLEOTIDE SEQUENCE [LARGE SCALE GENOMIC DNA]</scope>
    <source>
        <strain evidence="5">NOR51-B</strain>
    </source>
</reference>
<dbReference type="SUPFAM" id="SSF55811">
    <property type="entry name" value="Nudix"/>
    <property type="match status" value="1"/>
</dbReference>
<protein>
    <submittedName>
        <fullName evidence="4">MutT/nudix family protein</fullName>
    </submittedName>
</protein>
<dbReference type="GO" id="GO:0006167">
    <property type="term" value="P:AMP biosynthetic process"/>
    <property type="evidence" value="ECO:0007669"/>
    <property type="project" value="TreeGrafter"/>
</dbReference>
<dbReference type="PANTHER" id="PTHR21340:SF0">
    <property type="entry name" value="BIS(5'-NUCLEOSYL)-TETRAPHOSPHATASE [ASYMMETRICAL]"/>
    <property type="match status" value="1"/>
</dbReference>
<dbReference type="GO" id="GO:0006754">
    <property type="term" value="P:ATP biosynthetic process"/>
    <property type="evidence" value="ECO:0007669"/>
    <property type="project" value="TreeGrafter"/>
</dbReference>
<keyword evidence="2" id="KW-0378">Hydrolase</keyword>
<dbReference type="Proteomes" id="UP000004699">
    <property type="component" value="Unassembled WGS sequence"/>
</dbReference>
<evidence type="ECO:0000256" key="2">
    <source>
        <dbReference type="ARBA" id="ARBA00022801"/>
    </source>
</evidence>
<dbReference type="InterPro" id="IPR051325">
    <property type="entry name" value="Nudix_hydrolase_domain"/>
</dbReference>
<dbReference type="GO" id="GO:0004081">
    <property type="term" value="F:bis(5'-nucleosyl)-tetraphosphatase (asymmetrical) activity"/>
    <property type="evidence" value="ECO:0007669"/>
    <property type="project" value="TreeGrafter"/>
</dbReference>
<keyword evidence="5" id="KW-1185">Reference proteome</keyword>
<evidence type="ECO:0000313" key="4">
    <source>
        <dbReference type="EMBL" id="EED35907.1"/>
    </source>
</evidence>
<accession>B8KY85</accession>
<organism evidence="4 5">
    <name type="scientific">Luminiphilus syltensis NOR5-1B</name>
    <dbReference type="NCBI Taxonomy" id="565045"/>
    <lineage>
        <taxon>Bacteria</taxon>
        <taxon>Pseudomonadati</taxon>
        <taxon>Pseudomonadota</taxon>
        <taxon>Gammaproteobacteria</taxon>
        <taxon>Cellvibrionales</taxon>
        <taxon>Halieaceae</taxon>
        <taxon>Luminiphilus</taxon>
    </lineage>
</organism>
<dbReference type="AlphaFoldDB" id="B8KY85"/>
<dbReference type="STRING" id="565045.NOR51B_1854"/>
<evidence type="ECO:0000259" key="3">
    <source>
        <dbReference type="PROSITE" id="PS51462"/>
    </source>
</evidence>
<comment type="cofactor">
    <cofactor evidence="1">
        <name>Mg(2+)</name>
        <dbReference type="ChEBI" id="CHEBI:18420"/>
    </cofactor>
</comment>
<feature type="domain" description="Nudix hydrolase" evidence="3">
    <location>
        <begin position="23"/>
        <end position="141"/>
    </location>
</feature>
<dbReference type="PROSITE" id="PS51462">
    <property type="entry name" value="NUDIX"/>
    <property type="match status" value="1"/>
</dbReference>
<name>B8KY85_9GAMM</name>
<dbReference type="PROSITE" id="PS00893">
    <property type="entry name" value="NUDIX_BOX"/>
    <property type="match status" value="1"/>
</dbReference>